<dbReference type="PROSITE" id="PS50931">
    <property type="entry name" value="HTH_LYSR"/>
    <property type="match status" value="1"/>
</dbReference>
<evidence type="ECO:0000256" key="3">
    <source>
        <dbReference type="ARBA" id="ARBA00023125"/>
    </source>
</evidence>
<accession>A0ABU4BLS8</accession>
<organism evidence="7 8">
    <name type="scientific">Rhodococcus globerulus</name>
    <dbReference type="NCBI Taxonomy" id="33008"/>
    <lineage>
        <taxon>Bacteria</taxon>
        <taxon>Bacillati</taxon>
        <taxon>Actinomycetota</taxon>
        <taxon>Actinomycetes</taxon>
        <taxon>Mycobacteriales</taxon>
        <taxon>Nocardiaceae</taxon>
        <taxon>Rhodococcus</taxon>
    </lineage>
</organism>
<dbReference type="InterPro" id="IPR036388">
    <property type="entry name" value="WH-like_DNA-bd_sf"/>
</dbReference>
<dbReference type="PRINTS" id="PR00039">
    <property type="entry name" value="HTHLYSR"/>
</dbReference>
<reference evidence="7 8" key="1">
    <citation type="submission" date="2023-10" db="EMBL/GenBank/DDBJ databases">
        <title>Development of a sustainable strategy for remediation of hydrocarbon-contaminated territories based on the waste exchange concept.</title>
        <authorList>
            <person name="Krivoruchko A."/>
        </authorList>
    </citation>
    <scope>NUCLEOTIDE SEQUENCE [LARGE SCALE GENOMIC DNA]</scope>
    <source>
        <strain evidence="7 8">IEGM 1203</strain>
    </source>
</reference>
<dbReference type="InterPro" id="IPR005119">
    <property type="entry name" value="LysR_subst-bd"/>
</dbReference>
<dbReference type="SUPFAM" id="SSF53850">
    <property type="entry name" value="Periplasmic binding protein-like II"/>
    <property type="match status" value="1"/>
</dbReference>
<evidence type="ECO:0000256" key="2">
    <source>
        <dbReference type="ARBA" id="ARBA00023015"/>
    </source>
</evidence>
<protein>
    <submittedName>
        <fullName evidence="7">LysR family transcriptional regulator</fullName>
    </submittedName>
</protein>
<dbReference type="SUPFAM" id="SSF46785">
    <property type="entry name" value="Winged helix' DNA-binding domain"/>
    <property type="match status" value="1"/>
</dbReference>
<keyword evidence="3" id="KW-0238">DNA-binding</keyword>
<name>A0ABU4BLS8_RHOGO</name>
<gene>
    <name evidence="7" type="ORF">R3Q16_01035</name>
</gene>
<sequence>MDTHRLKYFLCIADEGSMTRAASVLGIAQPALSRQVRRLEDDLGVTLFVRTARGMQLTEEGERLRASTSAPLRQLELAIQYAGSPLARVERGYRLGLPETAAGILAAPLLGSLSATFPNVNFSVTVAPTDKLVEELLKDTLDSAIINSVPDERLFYSDLLVEDLVLVGGQGSDLRPNRAIRFAELAGFPLVLPSSRTGIGNTLENTALRLDVKFSSRFATDSLQVAKDLIEAGLAYTVLPLSACGIEIEAGRVRWAPICEPTLSHKLGMAATAQLKVPRGFGIKIGEIFHEEVARLTKSGRWPAQLLPSRHWH</sequence>
<dbReference type="InterPro" id="IPR000847">
    <property type="entry name" value="LysR_HTH_N"/>
</dbReference>
<dbReference type="Gene3D" id="1.10.10.10">
    <property type="entry name" value="Winged helix-like DNA-binding domain superfamily/Winged helix DNA-binding domain"/>
    <property type="match status" value="1"/>
</dbReference>
<feature type="domain" description="HTH lysR-type" evidence="6">
    <location>
        <begin position="1"/>
        <end position="58"/>
    </location>
</feature>
<dbReference type="PANTHER" id="PTHR30293">
    <property type="entry name" value="TRANSCRIPTIONAL REGULATORY PROTEIN NAC-RELATED"/>
    <property type="match status" value="1"/>
</dbReference>
<dbReference type="RefSeq" id="WP_317540639.1">
    <property type="nucleotide sequence ID" value="NZ_JAWLKB010000001.1"/>
</dbReference>
<dbReference type="InterPro" id="IPR036390">
    <property type="entry name" value="WH_DNA-bd_sf"/>
</dbReference>
<dbReference type="Pfam" id="PF00126">
    <property type="entry name" value="HTH_1"/>
    <property type="match status" value="1"/>
</dbReference>
<keyword evidence="2" id="KW-0805">Transcription regulation</keyword>
<comment type="similarity">
    <text evidence="1">Belongs to the LysR transcriptional regulatory family.</text>
</comment>
<evidence type="ECO:0000256" key="1">
    <source>
        <dbReference type="ARBA" id="ARBA00009437"/>
    </source>
</evidence>
<comment type="caution">
    <text evidence="7">The sequence shown here is derived from an EMBL/GenBank/DDBJ whole genome shotgun (WGS) entry which is preliminary data.</text>
</comment>
<evidence type="ECO:0000259" key="6">
    <source>
        <dbReference type="PROSITE" id="PS50931"/>
    </source>
</evidence>
<proteinExistence type="inferred from homology"/>
<dbReference type="PANTHER" id="PTHR30293:SF0">
    <property type="entry name" value="NITROGEN ASSIMILATION REGULATORY PROTEIN NAC"/>
    <property type="match status" value="1"/>
</dbReference>
<dbReference type="EMBL" id="JAWLKB010000001">
    <property type="protein sequence ID" value="MDV6265172.1"/>
    <property type="molecule type" value="Genomic_DNA"/>
</dbReference>
<evidence type="ECO:0000256" key="5">
    <source>
        <dbReference type="ARBA" id="ARBA00023163"/>
    </source>
</evidence>
<evidence type="ECO:0000256" key="4">
    <source>
        <dbReference type="ARBA" id="ARBA00023159"/>
    </source>
</evidence>
<dbReference type="Proteomes" id="UP001185927">
    <property type="component" value="Unassembled WGS sequence"/>
</dbReference>
<dbReference type="Gene3D" id="3.40.190.10">
    <property type="entry name" value="Periplasmic binding protein-like II"/>
    <property type="match status" value="2"/>
</dbReference>
<dbReference type="Pfam" id="PF03466">
    <property type="entry name" value="LysR_substrate"/>
    <property type="match status" value="1"/>
</dbReference>
<keyword evidence="8" id="KW-1185">Reference proteome</keyword>
<keyword evidence="5" id="KW-0804">Transcription</keyword>
<keyword evidence="4" id="KW-0010">Activator</keyword>
<evidence type="ECO:0000313" key="7">
    <source>
        <dbReference type="EMBL" id="MDV6265172.1"/>
    </source>
</evidence>
<evidence type="ECO:0000313" key="8">
    <source>
        <dbReference type="Proteomes" id="UP001185927"/>
    </source>
</evidence>